<evidence type="ECO:0008006" key="6">
    <source>
        <dbReference type="Google" id="ProtNLM"/>
    </source>
</evidence>
<name>A0A3Q2D868_CYPVA</name>
<organism evidence="4 5">
    <name type="scientific">Cyprinodon variegatus</name>
    <name type="common">Sheepshead minnow</name>
    <dbReference type="NCBI Taxonomy" id="28743"/>
    <lineage>
        <taxon>Eukaryota</taxon>
        <taxon>Metazoa</taxon>
        <taxon>Chordata</taxon>
        <taxon>Craniata</taxon>
        <taxon>Vertebrata</taxon>
        <taxon>Euteleostomi</taxon>
        <taxon>Actinopterygii</taxon>
        <taxon>Neopterygii</taxon>
        <taxon>Teleostei</taxon>
        <taxon>Neoteleostei</taxon>
        <taxon>Acanthomorphata</taxon>
        <taxon>Ovalentaria</taxon>
        <taxon>Atherinomorphae</taxon>
        <taxon>Cyprinodontiformes</taxon>
        <taxon>Cyprinodontidae</taxon>
        <taxon>Cyprinodon</taxon>
    </lineage>
</organism>
<dbReference type="Proteomes" id="UP000265020">
    <property type="component" value="Unassembled WGS sequence"/>
</dbReference>
<dbReference type="GeneTree" id="ENSGT00940000155786"/>
<dbReference type="SUPFAM" id="SSF53383">
    <property type="entry name" value="PLP-dependent transferases"/>
    <property type="match status" value="1"/>
</dbReference>
<dbReference type="Gene3D" id="3.90.1150.10">
    <property type="entry name" value="Aspartate Aminotransferase, domain 1"/>
    <property type="match status" value="1"/>
</dbReference>
<dbReference type="PANTHER" id="PTHR13693:SF79">
    <property type="entry name" value="SERINE PALMITOYLTRANSFERASE 2"/>
    <property type="match status" value="1"/>
</dbReference>
<dbReference type="Ensembl" id="ENSCVAT00000022567.1">
    <property type="protein sequence ID" value="ENSCVAP00000014659.1"/>
    <property type="gene ID" value="ENSCVAG00000000998.1"/>
</dbReference>
<dbReference type="InterPro" id="IPR015422">
    <property type="entry name" value="PyrdxlP-dep_Trfase_small"/>
</dbReference>
<proteinExistence type="inferred from homology"/>
<dbReference type="GO" id="GO:0016020">
    <property type="term" value="C:membrane"/>
    <property type="evidence" value="ECO:0007669"/>
    <property type="project" value="GOC"/>
</dbReference>
<evidence type="ECO:0000313" key="5">
    <source>
        <dbReference type="Proteomes" id="UP000265020"/>
    </source>
</evidence>
<dbReference type="InterPro" id="IPR015424">
    <property type="entry name" value="PyrdxlP-dep_Trfase"/>
</dbReference>
<evidence type="ECO:0000256" key="1">
    <source>
        <dbReference type="ARBA" id="ARBA00001933"/>
    </source>
</evidence>
<evidence type="ECO:0000256" key="3">
    <source>
        <dbReference type="ARBA" id="ARBA00022679"/>
    </source>
</evidence>
<evidence type="ECO:0000313" key="4">
    <source>
        <dbReference type="Ensembl" id="ENSCVAP00000014659.1"/>
    </source>
</evidence>
<evidence type="ECO:0000256" key="2">
    <source>
        <dbReference type="ARBA" id="ARBA00008392"/>
    </source>
</evidence>
<sequence>MGFIIYGNEDSPVVPMMLYMPAKIGAFGREMLRRNIGMVVVGFPATPIIESGARFCISAAHSKELLDQALSAISEVGDLLQLKYSRRRTWLTGRRPFDNAVFKDIDD</sequence>
<keyword evidence="3" id="KW-0808">Transferase</keyword>
<comment type="cofactor">
    <cofactor evidence="1">
        <name>pyridoxal 5'-phosphate</name>
        <dbReference type="ChEBI" id="CHEBI:597326"/>
    </cofactor>
</comment>
<reference evidence="4" key="1">
    <citation type="submission" date="2025-08" db="UniProtKB">
        <authorList>
            <consortium name="Ensembl"/>
        </authorList>
    </citation>
    <scope>IDENTIFICATION</scope>
</reference>
<dbReference type="STRING" id="28743.ENSCVAP00000014659"/>
<dbReference type="AlphaFoldDB" id="A0A3Q2D868"/>
<dbReference type="InterPro" id="IPR050087">
    <property type="entry name" value="AON_synthase_class-II"/>
</dbReference>
<accession>A0A3Q2D868</accession>
<dbReference type="GO" id="GO:0046513">
    <property type="term" value="P:ceramide biosynthetic process"/>
    <property type="evidence" value="ECO:0007669"/>
    <property type="project" value="TreeGrafter"/>
</dbReference>
<dbReference type="OMA" id="IYDNNDS"/>
<comment type="similarity">
    <text evidence="2">Belongs to the class-II pyridoxal-phosphate-dependent aminotransferase family.</text>
</comment>
<keyword evidence="5" id="KW-1185">Reference proteome</keyword>
<dbReference type="GO" id="GO:0046512">
    <property type="term" value="P:sphingosine biosynthetic process"/>
    <property type="evidence" value="ECO:0007669"/>
    <property type="project" value="TreeGrafter"/>
</dbReference>
<reference evidence="4" key="2">
    <citation type="submission" date="2025-09" db="UniProtKB">
        <authorList>
            <consortium name="Ensembl"/>
        </authorList>
    </citation>
    <scope>IDENTIFICATION</scope>
</reference>
<dbReference type="GO" id="GO:0017059">
    <property type="term" value="C:serine palmitoyltransferase complex"/>
    <property type="evidence" value="ECO:0007669"/>
    <property type="project" value="TreeGrafter"/>
</dbReference>
<dbReference type="PANTHER" id="PTHR13693">
    <property type="entry name" value="CLASS II AMINOTRANSFERASE/8-AMINO-7-OXONONANOATE SYNTHASE"/>
    <property type="match status" value="1"/>
</dbReference>
<protein>
    <recommendedName>
        <fullName evidence="6">Aminotransferase class I/classII domain-containing protein</fullName>
    </recommendedName>
</protein>
<dbReference type="GO" id="GO:0004758">
    <property type="term" value="F:serine C-palmitoyltransferase activity"/>
    <property type="evidence" value="ECO:0007669"/>
    <property type="project" value="TreeGrafter"/>
</dbReference>